<evidence type="ECO:0000259" key="1">
    <source>
        <dbReference type="SMART" id="SM00471"/>
    </source>
</evidence>
<keyword evidence="3" id="KW-1185">Reference proteome</keyword>
<dbReference type="Proteomes" id="UP000232003">
    <property type="component" value="Chromosome"/>
</dbReference>
<evidence type="ECO:0000313" key="3">
    <source>
        <dbReference type="Proteomes" id="UP000232003"/>
    </source>
</evidence>
<evidence type="ECO:0000313" key="2">
    <source>
        <dbReference type="EMBL" id="AUB37344.1"/>
    </source>
</evidence>
<dbReference type="Pfam" id="PF13328">
    <property type="entry name" value="HD_4"/>
    <property type="match status" value="1"/>
</dbReference>
<dbReference type="SMART" id="SM00471">
    <property type="entry name" value="HDc"/>
    <property type="match status" value="1"/>
</dbReference>
<accession>A0A2K8SPE5</accession>
<dbReference type="EMBL" id="CP024785">
    <property type="protein sequence ID" value="AUB37344.1"/>
    <property type="molecule type" value="Genomic_DNA"/>
</dbReference>
<proteinExistence type="predicted"/>
<organism evidence="2 3">
    <name type="scientific">Nostoc flagelliforme CCNUN1</name>
    <dbReference type="NCBI Taxonomy" id="2038116"/>
    <lineage>
        <taxon>Bacteria</taxon>
        <taxon>Bacillati</taxon>
        <taxon>Cyanobacteriota</taxon>
        <taxon>Cyanophyceae</taxon>
        <taxon>Nostocales</taxon>
        <taxon>Nostocaceae</taxon>
        <taxon>Nostoc</taxon>
    </lineage>
</organism>
<dbReference type="SUPFAM" id="SSF109604">
    <property type="entry name" value="HD-domain/PDEase-like"/>
    <property type="match status" value="1"/>
</dbReference>
<feature type="domain" description="HD/PDEase" evidence="1">
    <location>
        <begin position="52"/>
        <end position="163"/>
    </location>
</feature>
<dbReference type="Gene3D" id="1.10.3210.10">
    <property type="entry name" value="Hypothetical protein af1432"/>
    <property type="match status" value="1"/>
</dbReference>
<dbReference type="InterPro" id="IPR052194">
    <property type="entry name" value="MESH1"/>
</dbReference>
<dbReference type="AlphaFoldDB" id="A0A2K8SPE5"/>
<dbReference type="GO" id="GO:0008893">
    <property type="term" value="F:guanosine-3',5'-bis(diphosphate) 3'-diphosphatase activity"/>
    <property type="evidence" value="ECO:0007669"/>
    <property type="project" value="TreeGrafter"/>
</dbReference>
<dbReference type="KEGG" id="nfl:COO91_03288"/>
<dbReference type="InterPro" id="IPR003607">
    <property type="entry name" value="HD/PDEase_dom"/>
</dbReference>
<name>A0A2K8SPE5_9NOSO</name>
<sequence>MSGAVCYKIDINTRVISDYKLFYSFKTMLSERFTTALTYATQLHANQVRKGSGVPYVAHLLGVASIALEYGANEDEAIAALLHDAIEDQGGAATREEIRRRFGDNVTAIVDGCTDADTTPKPPWRQRKEAYIAHIATASSSVLLVSLADKLYNAQSILKDYRVLGESVWERFHGGKEGTLWYYRALVDAFRKTGTTVIIDELEQVVAQIDVLASK</sequence>
<reference evidence="2 3" key="1">
    <citation type="submission" date="2017-11" db="EMBL/GenBank/DDBJ databases">
        <title>Complete genome of a free-living desiccation-tolerant cyanobacterium and its photosynthetic adaptation to extreme terrestrial habitat.</title>
        <authorList>
            <person name="Shang J."/>
        </authorList>
    </citation>
    <scope>NUCLEOTIDE SEQUENCE [LARGE SCALE GENOMIC DNA]</scope>
    <source>
        <strain evidence="2 3">CCNUN1</strain>
    </source>
</reference>
<dbReference type="PANTHER" id="PTHR46246">
    <property type="entry name" value="GUANOSINE-3',5'-BIS(DIPHOSPHATE) 3'-PYROPHOSPHOHYDROLASE MESH1"/>
    <property type="match status" value="1"/>
</dbReference>
<dbReference type="PANTHER" id="PTHR46246:SF1">
    <property type="entry name" value="GUANOSINE-3',5'-BIS(DIPHOSPHATE) 3'-PYROPHOSPHOHYDROLASE MESH1"/>
    <property type="match status" value="1"/>
</dbReference>
<gene>
    <name evidence="2" type="ORF">COO91_03288</name>
</gene>
<protein>
    <recommendedName>
        <fullName evidence="1">HD/PDEase domain-containing protein</fullName>
    </recommendedName>
</protein>